<dbReference type="Proteomes" id="UP000479190">
    <property type="component" value="Unassembled WGS sequence"/>
</dbReference>
<dbReference type="AlphaFoldDB" id="A0A6H5IQM2"/>
<evidence type="ECO:0000313" key="2">
    <source>
        <dbReference type="Proteomes" id="UP000479190"/>
    </source>
</evidence>
<proteinExistence type="predicted"/>
<gene>
    <name evidence="1" type="ORF">TBRA_LOCUS11335</name>
</gene>
<organism evidence="1 2">
    <name type="scientific">Trichogramma brassicae</name>
    <dbReference type="NCBI Taxonomy" id="86971"/>
    <lineage>
        <taxon>Eukaryota</taxon>
        <taxon>Metazoa</taxon>
        <taxon>Ecdysozoa</taxon>
        <taxon>Arthropoda</taxon>
        <taxon>Hexapoda</taxon>
        <taxon>Insecta</taxon>
        <taxon>Pterygota</taxon>
        <taxon>Neoptera</taxon>
        <taxon>Endopterygota</taxon>
        <taxon>Hymenoptera</taxon>
        <taxon>Apocrita</taxon>
        <taxon>Proctotrupomorpha</taxon>
        <taxon>Chalcidoidea</taxon>
        <taxon>Trichogrammatidae</taxon>
        <taxon>Trichogramma</taxon>
    </lineage>
</organism>
<name>A0A6H5IQM2_9HYME</name>
<protein>
    <submittedName>
        <fullName evidence="1">Uncharacterized protein</fullName>
    </submittedName>
</protein>
<reference evidence="1 2" key="1">
    <citation type="submission" date="2020-02" db="EMBL/GenBank/DDBJ databases">
        <authorList>
            <person name="Ferguson B K."/>
        </authorList>
    </citation>
    <scope>NUCLEOTIDE SEQUENCE [LARGE SCALE GENOMIC DNA]</scope>
</reference>
<dbReference type="EMBL" id="CADCXV010000972">
    <property type="protein sequence ID" value="CAB0039596.1"/>
    <property type="molecule type" value="Genomic_DNA"/>
</dbReference>
<sequence>MDQAGRANVMSAESAPNFVSTTDFNDDIVIKQEPQDPIPDVPFLNVALHENEGVLDYSEMDEEELPPEKHYQEVDESILCRAVSPPAYNNDN</sequence>
<accession>A0A6H5IQM2</accession>
<evidence type="ECO:0000313" key="1">
    <source>
        <dbReference type="EMBL" id="CAB0039596.1"/>
    </source>
</evidence>
<keyword evidence="2" id="KW-1185">Reference proteome</keyword>